<dbReference type="InterPro" id="IPR013885">
    <property type="entry name" value="DUF1764_euk"/>
</dbReference>
<evidence type="ECO:0000313" key="2">
    <source>
        <dbReference type="EMBL" id="KAI5059741.1"/>
    </source>
</evidence>
<gene>
    <name evidence="2" type="ORF">GOP47_0026060</name>
</gene>
<protein>
    <recommendedName>
        <fullName evidence="4">DUF1764-domain-containing protein</fullName>
    </recommendedName>
</protein>
<accession>A0A9D4Z4R1</accession>
<keyword evidence="3" id="KW-1185">Reference proteome</keyword>
<evidence type="ECO:0008006" key="4">
    <source>
        <dbReference type="Google" id="ProtNLM"/>
    </source>
</evidence>
<dbReference type="PANTHER" id="PTHR34066:SF1">
    <property type="entry name" value="DUF1764 FAMILY PROTEIN"/>
    <property type="match status" value="1"/>
</dbReference>
<comment type="caution">
    <text evidence="2">The sequence shown here is derived from an EMBL/GenBank/DDBJ whole genome shotgun (WGS) entry which is preliminary data.</text>
</comment>
<feature type="compositionally biased region" description="Basic residues" evidence="1">
    <location>
        <begin position="67"/>
        <end position="78"/>
    </location>
</feature>
<dbReference type="EMBL" id="JABFUD020000025">
    <property type="protein sequence ID" value="KAI5059741.1"/>
    <property type="molecule type" value="Genomic_DNA"/>
</dbReference>
<organism evidence="2 3">
    <name type="scientific">Adiantum capillus-veneris</name>
    <name type="common">Maidenhair fern</name>
    <dbReference type="NCBI Taxonomy" id="13818"/>
    <lineage>
        <taxon>Eukaryota</taxon>
        <taxon>Viridiplantae</taxon>
        <taxon>Streptophyta</taxon>
        <taxon>Embryophyta</taxon>
        <taxon>Tracheophyta</taxon>
        <taxon>Polypodiopsida</taxon>
        <taxon>Polypodiidae</taxon>
        <taxon>Polypodiales</taxon>
        <taxon>Pteridineae</taxon>
        <taxon>Pteridaceae</taxon>
        <taxon>Vittarioideae</taxon>
        <taxon>Adiantum</taxon>
    </lineage>
</organism>
<feature type="compositionally biased region" description="Acidic residues" evidence="1">
    <location>
        <begin position="53"/>
        <end position="62"/>
    </location>
</feature>
<feature type="compositionally biased region" description="Low complexity" evidence="1">
    <location>
        <begin position="13"/>
        <end position="22"/>
    </location>
</feature>
<dbReference type="OrthoDB" id="20835at2759"/>
<evidence type="ECO:0000256" key="1">
    <source>
        <dbReference type="SAM" id="MobiDB-lite"/>
    </source>
</evidence>
<dbReference type="PANTHER" id="PTHR34066">
    <property type="entry name" value="GROWTH FACTOR 2"/>
    <property type="match status" value="1"/>
</dbReference>
<dbReference type="Proteomes" id="UP000886520">
    <property type="component" value="Chromosome 25"/>
</dbReference>
<feature type="region of interest" description="Disordered" evidence="1">
    <location>
        <begin position="1"/>
        <end position="105"/>
    </location>
</feature>
<dbReference type="AlphaFoldDB" id="A0A9D4Z4R1"/>
<evidence type="ECO:0000313" key="3">
    <source>
        <dbReference type="Proteomes" id="UP000886520"/>
    </source>
</evidence>
<dbReference type="Pfam" id="PF08576">
    <property type="entry name" value="DUF1764"/>
    <property type="match status" value="1"/>
</dbReference>
<proteinExistence type="predicted"/>
<reference evidence="2" key="1">
    <citation type="submission" date="2021-01" db="EMBL/GenBank/DDBJ databases">
        <title>Adiantum capillus-veneris genome.</title>
        <authorList>
            <person name="Fang Y."/>
            <person name="Liao Q."/>
        </authorList>
    </citation>
    <scope>NUCLEOTIDE SEQUENCE</scope>
    <source>
        <strain evidence="2">H3</strain>
        <tissue evidence="2">Leaf</tissue>
    </source>
</reference>
<sequence length="134" mass="14372">MGSKKKKQVTGVSALKAGSASKASDEAMKGGVAGNEIDQIFSRGKAKRKPEETAEEEGEQEADVSLKRKTRKSNKKQKSSAPGKEESVAKAPLASGPRKRTNEGFSLYTEEELSWNVKDAGGTPLCPFDCNCCF</sequence>
<name>A0A9D4Z4R1_ADICA</name>